<dbReference type="GO" id="GO:0005886">
    <property type="term" value="C:plasma membrane"/>
    <property type="evidence" value="ECO:0007669"/>
    <property type="project" value="TreeGrafter"/>
</dbReference>
<evidence type="ECO:0000256" key="5">
    <source>
        <dbReference type="ARBA" id="ARBA00023002"/>
    </source>
</evidence>
<evidence type="ECO:0000256" key="1">
    <source>
        <dbReference type="ARBA" id="ARBA00001974"/>
    </source>
</evidence>
<sequence>MNTDRDFRETVRYFLDVTTPQILESTSCGAISRAQAWRAALFDFGLAAFGYPAAYGGNEDPLDALIWNEESQGKIPREDNLFGIGVGMAMPVIRDYASKEVKDRFLRPGLRGEEVWCQMYSEPGAGSDLAGLTTRAELDGDEWVVTGQKVWTSGAQNSQYAILLARTDFDAPKHSGITMFVLPMEQTGVDIQPLIQMTGEAEFNQIFIQEARIPRGWVVGEVNDGWRMAVALLAHERVRTGQSSTMGDSTQRSKSGRVPIPSRQLIELAHEKGRIGEAVVRQELATLVTGERIIEFIRRRNTVHPSIGKLWRTRQGRAAADFAARMCFPASPAWSSDQESEDYFQFHILNCRGMSLGGGTDEIQRNTLGERALGLPREPGPARDTPFRALPRN</sequence>
<keyword evidence="5" id="KW-0560">Oxidoreductase</keyword>
<dbReference type="PANTHER" id="PTHR43292:SF4">
    <property type="entry name" value="ACYL-COA DEHYDROGENASE FADE34"/>
    <property type="match status" value="1"/>
</dbReference>
<dbReference type="FunFam" id="2.40.110.10:FF:000011">
    <property type="entry name" value="Acyl-CoA dehydrogenase FadE34"/>
    <property type="match status" value="1"/>
</dbReference>
<keyword evidence="3" id="KW-0285">Flavoprotein</keyword>
<feature type="domain" description="Acyl-CoA oxidase/dehydrogenase middle" evidence="8">
    <location>
        <begin position="117"/>
        <end position="200"/>
    </location>
</feature>
<dbReference type="Pfam" id="PF02771">
    <property type="entry name" value="Acyl-CoA_dh_N"/>
    <property type="match status" value="1"/>
</dbReference>
<comment type="similarity">
    <text evidence="2">Belongs to the acyl-CoA dehydrogenase family.</text>
</comment>
<evidence type="ECO:0008006" key="11">
    <source>
        <dbReference type="Google" id="ProtNLM"/>
    </source>
</evidence>
<feature type="region of interest" description="Disordered" evidence="6">
    <location>
        <begin position="372"/>
        <end position="393"/>
    </location>
</feature>
<dbReference type="Gene3D" id="2.40.110.10">
    <property type="entry name" value="Butyryl-CoA Dehydrogenase, subunit A, domain 2"/>
    <property type="match status" value="1"/>
</dbReference>
<evidence type="ECO:0000256" key="3">
    <source>
        <dbReference type="ARBA" id="ARBA00022630"/>
    </source>
</evidence>
<proteinExistence type="inferred from homology"/>
<evidence type="ECO:0000256" key="6">
    <source>
        <dbReference type="SAM" id="MobiDB-lite"/>
    </source>
</evidence>
<gene>
    <name evidence="10" type="ORF">METZ01_LOCUS624</name>
</gene>
<evidence type="ECO:0000259" key="8">
    <source>
        <dbReference type="Pfam" id="PF02770"/>
    </source>
</evidence>
<name>A0A381MZH8_9ZZZZ</name>
<dbReference type="Pfam" id="PF02770">
    <property type="entry name" value="Acyl-CoA_dh_M"/>
    <property type="match status" value="1"/>
</dbReference>
<comment type="cofactor">
    <cofactor evidence="1">
        <name>FAD</name>
        <dbReference type="ChEBI" id="CHEBI:57692"/>
    </cofactor>
</comment>
<dbReference type="InterPro" id="IPR009075">
    <property type="entry name" value="AcylCo_DH/oxidase_C"/>
</dbReference>
<dbReference type="AlphaFoldDB" id="A0A381MZH8"/>
<dbReference type="Pfam" id="PF00441">
    <property type="entry name" value="Acyl-CoA_dh_1"/>
    <property type="match status" value="1"/>
</dbReference>
<dbReference type="InterPro" id="IPR037069">
    <property type="entry name" value="AcylCoA_DH/ox_N_sf"/>
</dbReference>
<dbReference type="InterPro" id="IPR036250">
    <property type="entry name" value="AcylCo_DH-like_C"/>
</dbReference>
<dbReference type="PANTHER" id="PTHR43292">
    <property type="entry name" value="ACYL-COA DEHYDROGENASE"/>
    <property type="match status" value="1"/>
</dbReference>
<dbReference type="SUPFAM" id="SSF47203">
    <property type="entry name" value="Acyl-CoA dehydrogenase C-terminal domain-like"/>
    <property type="match status" value="1"/>
</dbReference>
<dbReference type="Gene3D" id="1.10.540.10">
    <property type="entry name" value="Acyl-CoA dehydrogenase/oxidase, N-terminal domain"/>
    <property type="match status" value="1"/>
</dbReference>
<keyword evidence="4" id="KW-0274">FAD</keyword>
<dbReference type="InterPro" id="IPR013786">
    <property type="entry name" value="AcylCoA_DH/ox_N"/>
</dbReference>
<dbReference type="GO" id="GO:0050660">
    <property type="term" value="F:flavin adenine dinucleotide binding"/>
    <property type="evidence" value="ECO:0007669"/>
    <property type="project" value="InterPro"/>
</dbReference>
<dbReference type="InterPro" id="IPR009100">
    <property type="entry name" value="AcylCoA_DH/oxidase_NM_dom_sf"/>
</dbReference>
<protein>
    <recommendedName>
        <fullName evidence="11">Dehydrogenase</fullName>
    </recommendedName>
</protein>
<evidence type="ECO:0000259" key="7">
    <source>
        <dbReference type="Pfam" id="PF00441"/>
    </source>
</evidence>
<accession>A0A381MZH8</accession>
<organism evidence="10">
    <name type="scientific">marine metagenome</name>
    <dbReference type="NCBI Taxonomy" id="408172"/>
    <lineage>
        <taxon>unclassified sequences</taxon>
        <taxon>metagenomes</taxon>
        <taxon>ecological metagenomes</taxon>
    </lineage>
</organism>
<reference evidence="10" key="1">
    <citation type="submission" date="2018-05" db="EMBL/GenBank/DDBJ databases">
        <authorList>
            <person name="Lanie J.A."/>
            <person name="Ng W.-L."/>
            <person name="Kazmierczak K.M."/>
            <person name="Andrzejewski T.M."/>
            <person name="Davidsen T.M."/>
            <person name="Wayne K.J."/>
            <person name="Tettelin H."/>
            <person name="Glass J.I."/>
            <person name="Rusch D."/>
            <person name="Podicherti R."/>
            <person name="Tsui H.-C.T."/>
            <person name="Winkler M.E."/>
        </authorList>
    </citation>
    <scope>NUCLEOTIDE SEQUENCE</scope>
</reference>
<dbReference type="InterPro" id="IPR006091">
    <property type="entry name" value="Acyl-CoA_Oxase/DH_mid-dom"/>
</dbReference>
<evidence type="ECO:0000259" key="9">
    <source>
        <dbReference type="Pfam" id="PF02771"/>
    </source>
</evidence>
<dbReference type="GO" id="GO:0016627">
    <property type="term" value="F:oxidoreductase activity, acting on the CH-CH group of donors"/>
    <property type="evidence" value="ECO:0007669"/>
    <property type="project" value="InterPro"/>
</dbReference>
<dbReference type="SUPFAM" id="SSF56645">
    <property type="entry name" value="Acyl-CoA dehydrogenase NM domain-like"/>
    <property type="match status" value="1"/>
</dbReference>
<evidence type="ECO:0000313" key="10">
    <source>
        <dbReference type="EMBL" id="SUZ47770.1"/>
    </source>
</evidence>
<dbReference type="EMBL" id="UINC01000033">
    <property type="protein sequence ID" value="SUZ47770.1"/>
    <property type="molecule type" value="Genomic_DNA"/>
</dbReference>
<dbReference type="Gene3D" id="1.20.140.10">
    <property type="entry name" value="Butyryl-CoA Dehydrogenase, subunit A, domain 3"/>
    <property type="match status" value="1"/>
</dbReference>
<dbReference type="InterPro" id="IPR046373">
    <property type="entry name" value="Acyl-CoA_Oxase/DH_mid-dom_sf"/>
</dbReference>
<feature type="domain" description="Acyl-CoA dehydrogenase/oxidase N-terminal" evidence="9">
    <location>
        <begin position="4"/>
        <end position="113"/>
    </location>
</feature>
<evidence type="ECO:0000256" key="2">
    <source>
        <dbReference type="ARBA" id="ARBA00009347"/>
    </source>
</evidence>
<evidence type="ECO:0000256" key="4">
    <source>
        <dbReference type="ARBA" id="ARBA00022827"/>
    </source>
</evidence>
<feature type="domain" description="Acyl-CoA dehydrogenase/oxidase C-terminal" evidence="7">
    <location>
        <begin position="223"/>
        <end position="372"/>
    </location>
</feature>
<dbReference type="InterPro" id="IPR052161">
    <property type="entry name" value="Mycobact_Acyl-CoA_DH"/>
</dbReference>